<evidence type="ECO:0000256" key="1">
    <source>
        <dbReference type="ARBA" id="ARBA00022801"/>
    </source>
</evidence>
<evidence type="ECO:0000313" key="3">
    <source>
        <dbReference type="EMBL" id="SDD01301.1"/>
    </source>
</evidence>
<dbReference type="PANTHER" id="PTHR43053">
    <property type="entry name" value="GLYCOSIDASE FAMILY 31"/>
    <property type="match status" value="1"/>
</dbReference>
<accession>A0A1G6RA40</accession>
<keyword evidence="2" id="KW-0326">Glycosidase</keyword>
<keyword evidence="1" id="KW-0378">Hydrolase</keyword>
<dbReference type="Pfam" id="PF02065">
    <property type="entry name" value="Melibiase"/>
    <property type="match status" value="1"/>
</dbReference>
<sequence length="585" mass="67473">MFKLSPELLKVESESEELDFEVKHFREAEIDYFKILIEAEKKIDFPEVTLSFFYPFVDIQSVWHPGAGRDKSIAADWEDGFAAKAASLAPVITFLSQNDQNRLTLAYSEAMETVRFKMGVNEESGCLNCRIILFTQPSKKRSHYQAVLRVDTREIPYYQAIKDISAWYEELDGYKPAPVSAAAKEPMYSSWYSFHQNLKAAEIEKEARKAKEFGCEAVIVDDGWQTVDNNRGYAYCGDWEAAESRIPDMKKHVEKIHKMGLKYLLWYSVPFVGIHSKAWPRFKDKLLFYAEARDAGILDPRYPEVREYLVETYKSAVRDWNLDGLKLDFIDQFAYEKESELKVEPEMDIESLDQAVDRLMFNIRENLQQLNPEIMIEFRQKYIGPYMRKYGNIFRVNDCPGDAVTNRVGTIDLRLLAGETAVHSDMLMWDPEASAASAALQLLNVLFAVPQFSMKLSQLSEKHLAVAEFWLGFWKKYKEVLLEGKLKAFSPAHLYPLISSENDQQKIIAVYDKMLVQPGKNLPPELILVNATLNEELVLDLETEFKDKNLKIYNSQGKLMENKKINLEKGLHKIEVPPSSCLIFK</sequence>
<dbReference type="GO" id="GO:0016052">
    <property type="term" value="P:carbohydrate catabolic process"/>
    <property type="evidence" value="ECO:0007669"/>
    <property type="project" value="InterPro"/>
</dbReference>
<reference evidence="3 4" key="1">
    <citation type="submission" date="2016-10" db="EMBL/GenBank/DDBJ databases">
        <authorList>
            <person name="Varghese N."/>
            <person name="Submissions S."/>
        </authorList>
    </citation>
    <scope>NUCLEOTIDE SEQUENCE [LARGE SCALE GENOMIC DNA]</scope>
    <source>
        <strain evidence="3 4">WG10</strain>
    </source>
</reference>
<dbReference type="RefSeq" id="WP_133505794.1">
    <property type="nucleotide sequence ID" value="NZ_FMYT01000022.1"/>
</dbReference>
<dbReference type="Gene3D" id="3.20.20.70">
    <property type="entry name" value="Aldolase class I"/>
    <property type="match status" value="1"/>
</dbReference>
<dbReference type="InterPro" id="IPR002252">
    <property type="entry name" value="Glyco_hydro_36"/>
</dbReference>
<name>A0A1G6RA40_9FIRM</name>
<proteinExistence type="predicted"/>
<evidence type="ECO:0000256" key="2">
    <source>
        <dbReference type="ARBA" id="ARBA00023295"/>
    </source>
</evidence>
<evidence type="ECO:0000313" key="4">
    <source>
        <dbReference type="Proteomes" id="UP000324896"/>
    </source>
</evidence>
<dbReference type="InterPro" id="IPR017853">
    <property type="entry name" value="GH"/>
</dbReference>
<organism evidence="3 4">
    <name type="scientific">Halanaerobium congolense</name>
    <dbReference type="NCBI Taxonomy" id="54121"/>
    <lineage>
        <taxon>Bacteria</taxon>
        <taxon>Bacillati</taxon>
        <taxon>Bacillota</taxon>
        <taxon>Clostridia</taxon>
        <taxon>Halanaerobiales</taxon>
        <taxon>Halanaerobiaceae</taxon>
        <taxon>Halanaerobium</taxon>
    </lineage>
</organism>
<dbReference type="PANTHER" id="PTHR43053:SF3">
    <property type="entry name" value="ALPHA-GALACTOSIDASE C-RELATED"/>
    <property type="match status" value="1"/>
</dbReference>
<dbReference type="GO" id="GO:0004557">
    <property type="term" value="F:alpha-galactosidase activity"/>
    <property type="evidence" value="ECO:0007669"/>
    <property type="project" value="InterPro"/>
</dbReference>
<dbReference type="SUPFAM" id="SSF51445">
    <property type="entry name" value="(Trans)glycosidases"/>
    <property type="match status" value="1"/>
</dbReference>
<dbReference type="Proteomes" id="UP000324896">
    <property type="component" value="Unassembled WGS sequence"/>
</dbReference>
<gene>
    <name evidence="3" type="ORF">SAMN04488597_12225</name>
</gene>
<dbReference type="AlphaFoldDB" id="A0A1G6RA40"/>
<protein>
    <submittedName>
        <fullName evidence="3">Alpha-galactosidase</fullName>
    </submittedName>
</protein>
<dbReference type="CDD" id="cd14791">
    <property type="entry name" value="GH36"/>
    <property type="match status" value="1"/>
</dbReference>
<dbReference type="InterPro" id="IPR013785">
    <property type="entry name" value="Aldolase_TIM"/>
</dbReference>
<dbReference type="EMBL" id="FMYT01000022">
    <property type="protein sequence ID" value="SDD01301.1"/>
    <property type="molecule type" value="Genomic_DNA"/>
</dbReference>
<dbReference type="InterPro" id="IPR050985">
    <property type="entry name" value="Alpha-glycosidase_related"/>
</dbReference>